<proteinExistence type="predicted"/>
<evidence type="ECO:0000313" key="1">
    <source>
        <dbReference type="EMBL" id="BBB32368.1"/>
    </source>
</evidence>
<dbReference type="EMBL" id="AP017470">
    <property type="protein sequence ID" value="BBB32368.1"/>
    <property type="molecule type" value="Genomic_DNA"/>
</dbReference>
<evidence type="ECO:0000313" key="2">
    <source>
        <dbReference type="Proteomes" id="UP000595564"/>
    </source>
</evidence>
<dbReference type="KEGG" id="thyd:TTHT_0803"/>
<name>A0A7R6PZ69_9BACT</name>
<protein>
    <submittedName>
        <fullName evidence="1">Uncharacterized protein</fullName>
    </submittedName>
</protein>
<dbReference type="RefSeq" id="WP_201328715.1">
    <property type="nucleotide sequence ID" value="NZ_AP017470.1"/>
</dbReference>
<reference evidence="1 2" key="1">
    <citation type="journal article" date="2012" name="Extremophiles">
        <title>Thermotomaculum hydrothermale gen. nov., sp. nov., a novel heterotrophic thermophile within the phylum Acidobacteria from a deep-sea hydrothermal vent chimney in the Southern Okinawa Trough.</title>
        <authorList>
            <person name="Izumi H."/>
            <person name="Nunoura T."/>
            <person name="Miyazaki M."/>
            <person name="Mino S."/>
            <person name="Toki T."/>
            <person name="Takai K."/>
            <person name="Sako Y."/>
            <person name="Sawabe T."/>
            <person name="Nakagawa S."/>
        </authorList>
    </citation>
    <scope>NUCLEOTIDE SEQUENCE [LARGE SCALE GENOMIC DNA]</scope>
    <source>
        <strain evidence="1 2">AC55</strain>
    </source>
</reference>
<dbReference type="AlphaFoldDB" id="A0A7R6PZ69"/>
<keyword evidence="2" id="KW-1185">Reference proteome</keyword>
<organism evidence="1 2">
    <name type="scientific">Thermotomaculum hydrothermale</name>
    <dbReference type="NCBI Taxonomy" id="981385"/>
    <lineage>
        <taxon>Bacteria</taxon>
        <taxon>Pseudomonadati</taxon>
        <taxon>Acidobacteriota</taxon>
        <taxon>Holophagae</taxon>
        <taxon>Thermotomaculales</taxon>
        <taxon>Thermotomaculaceae</taxon>
        <taxon>Thermotomaculum</taxon>
    </lineage>
</organism>
<sequence length="119" mass="13316">MKKFLVIPLMFFLGFTLFAGSGLTVISTSSSSKATKKLIKQPDVKVILKGGKFFYAERYLGEKGNYYLFKKDGKKVMIPKSAVEEIKLSIAVNSDGQGEKVAIKKIKKRGRHIKKGKRN</sequence>
<dbReference type="Proteomes" id="UP000595564">
    <property type="component" value="Chromosome"/>
</dbReference>
<accession>A0A7R6PZ69</accession>
<gene>
    <name evidence="1" type="ORF">TTHT_0803</name>
</gene>